<gene>
    <name evidence="4" type="ORF">JF922_14430</name>
</gene>
<reference evidence="4" key="1">
    <citation type="submission" date="2020-10" db="EMBL/GenBank/DDBJ databases">
        <title>Ca. Dormibacterota MAGs.</title>
        <authorList>
            <person name="Montgomery K."/>
        </authorList>
    </citation>
    <scope>NUCLEOTIDE SEQUENCE [LARGE SCALE GENOMIC DNA]</scope>
    <source>
        <strain evidence="4">SC8812_S17_10</strain>
    </source>
</reference>
<dbReference type="PROSITE" id="PS00893">
    <property type="entry name" value="NUDIX_BOX"/>
    <property type="match status" value="1"/>
</dbReference>
<dbReference type="GO" id="GO:0006167">
    <property type="term" value="P:AMP biosynthetic process"/>
    <property type="evidence" value="ECO:0007669"/>
    <property type="project" value="TreeGrafter"/>
</dbReference>
<comment type="caution">
    <text evidence="4">The sequence shown here is derived from an EMBL/GenBank/DDBJ whole genome shotgun (WGS) entry which is preliminary data.</text>
</comment>
<keyword evidence="5" id="KW-1185">Reference proteome</keyword>
<evidence type="ECO:0000256" key="1">
    <source>
        <dbReference type="ARBA" id="ARBA00022801"/>
    </source>
</evidence>
<dbReference type="Gene3D" id="3.90.79.10">
    <property type="entry name" value="Nucleoside Triphosphate Pyrophosphohydrolase"/>
    <property type="match status" value="1"/>
</dbReference>
<dbReference type="PROSITE" id="PS51462">
    <property type="entry name" value="NUDIX"/>
    <property type="match status" value="1"/>
</dbReference>
<dbReference type="Pfam" id="PF00293">
    <property type="entry name" value="NUDIX"/>
    <property type="match status" value="1"/>
</dbReference>
<dbReference type="PRINTS" id="PR00502">
    <property type="entry name" value="NUDIXFAMILY"/>
</dbReference>
<sequence>MAVRAGGGVVCRLQPSGVIEAAVIHRRASADWTLPKGKLYQGETPEQGALREVKEETGFRCQLLRSLGSIDYNDRRGRRKIAFYWLMRRLSGRFQPGEEVDHLLWLPFEAAAELLHHERDQVVLQRARVSGMVAGLWLSAEPVGRLA</sequence>
<accession>A0A934NE89</accession>
<name>A0A934NE89_9BACT</name>
<protein>
    <submittedName>
        <fullName evidence="4">NUDIX hydrolase</fullName>
    </submittedName>
</protein>
<organism evidence="4 5">
    <name type="scientific">Candidatus Nephthysia bennettiae</name>
    <dbReference type="NCBI Taxonomy" id="3127016"/>
    <lineage>
        <taxon>Bacteria</taxon>
        <taxon>Bacillati</taxon>
        <taxon>Candidatus Dormiibacterota</taxon>
        <taxon>Candidatus Dormibacteria</taxon>
        <taxon>Candidatus Dormibacterales</taxon>
        <taxon>Candidatus Dormibacteraceae</taxon>
        <taxon>Candidatus Nephthysia</taxon>
    </lineage>
</organism>
<proteinExistence type="inferred from homology"/>
<dbReference type="SUPFAM" id="SSF55811">
    <property type="entry name" value="Nudix"/>
    <property type="match status" value="1"/>
</dbReference>
<evidence type="ECO:0000256" key="2">
    <source>
        <dbReference type="RuleBase" id="RU003476"/>
    </source>
</evidence>
<evidence type="ECO:0000313" key="4">
    <source>
        <dbReference type="EMBL" id="MBJ7599257.1"/>
    </source>
</evidence>
<keyword evidence="1 2" id="KW-0378">Hydrolase</keyword>
<dbReference type="PANTHER" id="PTHR21340">
    <property type="entry name" value="DIADENOSINE 5,5-P1,P4-TETRAPHOSPHATE PYROPHOSPHOHYDROLASE MUTT"/>
    <property type="match status" value="1"/>
</dbReference>
<dbReference type="GO" id="GO:0004081">
    <property type="term" value="F:bis(5'-nucleosyl)-tetraphosphatase (asymmetrical) activity"/>
    <property type="evidence" value="ECO:0007669"/>
    <property type="project" value="TreeGrafter"/>
</dbReference>
<dbReference type="PANTHER" id="PTHR21340:SF0">
    <property type="entry name" value="BIS(5'-NUCLEOSYL)-TETRAPHOSPHATASE [ASYMMETRICAL]"/>
    <property type="match status" value="1"/>
</dbReference>
<dbReference type="InterPro" id="IPR015797">
    <property type="entry name" value="NUDIX_hydrolase-like_dom_sf"/>
</dbReference>
<dbReference type="InterPro" id="IPR051325">
    <property type="entry name" value="Nudix_hydrolase_domain"/>
</dbReference>
<dbReference type="GO" id="GO:0006754">
    <property type="term" value="P:ATP biosynthetic process"/>
    <property type="evidence" value="ECO:0007669"/>
    <property type="project" value="TreeGrafter"/>
</dbReference>
<dbReference type="CDD" id="cd03673">
    <property type="entry name" value="NUDIX_Ap6A_hydrolase"/>
    <property type="match status" value="1"/>
</dbReference>
<evidence type="ECO:0000259" key="3">
    <source>
        <dbReference type="PROSITE" id="PS51462"/>
    </source>
</evidence>
<feature type="domain" description="Nudix hydrolase" evidence="3">
    <location>
        <begin position="1"/>
        <end position="128"/>
    </location>
</feature>
<dbReference type="AlphaFoldDB" id="A0A934NE89"/>
<dbReference type="InterPro" id="IPR000086">
    <property type="entry name" value="NUDIX_hydrolase_dom"/>
</dbReference>
<evidence type="ECO:0000313" key="5">
    <source>
        <dbReference type="Proteomes" id="UP000612893"/>
    </source>
</evidence>
<dbReference type="InterPro" id="IPR020084">
    <property type="entry name" value="NUDIX_hydrolase_CS"/>
</dbReference>
<comment type="similarity">
    <text evidence="2">Belongs to the Nudix hydrolase family.</text>
</comment>
<dbReference type="Proteomes" id="UP000612893">
    <property type="component" value="Unassembled WGS sequence"/>
</dbReference>
<dbReference type="EMBL" id="JAEKNR010000145">
    <property type="protein sequence ID" value="MBJ7599257.1"/>
    <property type="molecule type" value="Genomic_DNA"/>
</dbReference>
<dbReference type="InterPro" id="IPR020476">
    <property type="entry name" value="Nudix_hydrolase"/>
</dbReference>